<evidence type="ECO:0000256" key="1">
    <source>
        <dbReference type="ARBA" id="ARBA00012167"/>
    </source>
</evidence>
<name>A0A5C5VEK7_9BACT</name>
<comment type="cofactor">
    <cofactor evidence="12">
        <name>[4Fe-4S] cluster</name>
        <dbReference type="ChEBI" id="CHEBI:49883"/>
    </cofactor>
    <text evidence="12">Binds 2 [4Fe-4S] clusters. Binds 1 [4Fe-4S] cluster coordinated with 3 cysteines and an exchangeable S-adenosyl-L-methionine and 1 [4Fe-4S] cluster coordinated with 3 cysteines and the GTP-derived substrate.</text>
</comment>
<dbReference type="SFLD" id="SFLDG01067">
    <property type="entry name" value="SPASM/twitch_domain_containing"/>
    <property type="match status" value="1"/>
</dbReference>
<dbReference type="PANTHER" id="PTHR22960">
    <property type="entry name" value="MOLYBDOPTERIN COFACTOR SYNTHESIS PROTEIN A"/>
    <property type="match status" value="1"/>
</dbReference>
<reference evidence="14 15" key="1">
    <citation type="submission" date="2019-02" db="EMBL/GenBank/DDBJ databases">
        <title>Deep-cultivation of Planctomycetes and their phenomic and genomic characterization uncovers novel biology.</title>
        <authorList>
            <person name="Wiegand S."/>
            <person name="Jogler M."/>
            <person name="Boedeker C."/>
            <person name="Pinto D."/>
            <person name="Vollmers J."/>
            <person name="Rivas-Marin E."/>
            <person name="Kohn T."/>
            <person name="Peeters S.H."/>
            <person name="Heuer A."/>
            <person name="Rast P."/>
            <person name="Oberbeckmann S."/>
            <person name="Bunk B."/>
            <person name="Jeske O."/>
            <person name="Meyerdierks A."/>
            <person name="Storesund J.E."/>
            <person name="Kallscheuer N."/>
            <person name="Luecker S."/>
            <person name="Lage O.M."/>
            <person name="Pohl T."/>
            <person name="Merkel B.J."/>
            <person name="Hornburger P."/>
            <person name="Mueller R.-W."/>
            <person name="Bruemmer F."/>
            <person name="Labrenz M."/>
            <person name="Spormann A.M."/>
            <person name="Op Den Camp H."/>
            <person name="Overmann J."/>
            <person name="Amann R."/>
            <person name="Jetten M.S.M."/>
            <person name="Mascher T."/>
            <person name="Medema M.H."/>
            <person name="Devos D.P."/>
            <person name="Kaster A.-K."/>
            <person name="Ovreas L."/>
            <person name="Rohde M."/>
            <person name="Galperin M.Y."/>
            <person name="Jogler C."/>
        </authorList>
    </citation>
    <scope>NUCLEOTIDE SEQUENCE [LARGE SCALE GENOMIC DNA]</scope>
    <source>
        <strain evidence="14 15">KOR34</strain>
    </source>
</reference>
<evidence type="ECO:0000256" key="12">
    <source>
        <dbReference type="HAMAP-Rule" id="MF_01225"/>
    </source>
</evidence>
<dbReference type="SFLD" id="SFLDS00029">
    <property type="entry name" value="Radical_SAM"/>
    <property type="match status" value="1"/>
</dbReference>
<dbReference type="CDD" id="cd21117">
    <property type="entry name" value="Twitch_MoaA"/>
    <property type="match status" value="1"/>
</dbReference>
<dbReference type="GO" id="GO:0051539">
    <property type="term" value="F:4 iron, 4 sulfur cluster binding"/>
    <property type="evidence" value="ECO:0007669"/>
    <property type="project" value="UniProtKB-UniRule"/>
</dbReference>
<dbReference type="InterPro" id="IPR007197">
    <property type="entry name" value="rSAM"/>
</dbReference>
<dbReference type="GO" id="GO:0006777">
    <property type="term" value="P:Mo-molybdopterin cofactor biosynthetic process"/>
    <property type="evidence" value="ECO:0007669"/>
    <property type="project" value="UniProtKB-UniRule"/>
</dbReference>
<comment type="similarity">
    <text evidence="12">Belongs to the radical SAM superfamily. MoaA family.</text>
</comment>
<feature type="binding site" evidence="12">
    <location>
        <position position="105"/>
    </location>
    <ligand>
        <name>GTP</name>
        <dbReference type="ChEBI" id="CHEBI:37565"/>
    </ligand>
</feature>
<dbReference type="EMBL" id="SIHJ01000001">
    <property type="protein sequence ID" value="TWT36319.1"/>
    <property type="molecule type" value="Genomic_DNA"/>
</dbReference>
<feature type="binding site" evidence="12">
    <location>
        <begin position="270"/>
        <end position="272"/>
    </location>
    <ligand>
        <name>GTP</name>
        <dbReference type="ChEBI" id="CHEBI:37565"/>
    </ligand>
</feature>
<evidence type="ECO:0000259" key="13">
    <source>
        <dbReference type="PROSITE" id="PS51918"/>
    </source>
</evidence>
<dbReference type="GO" id="GO:0046872">
    <property type="term" value="F:metal ion binding"/>
    <property type="evidence" value="ECO:0007669"/>
    <property type="project" value="UniProtKB-KW"/>
</dbReference>
<dbReference type="OrthoDB" id="9763993at2"/>
<dbReference type="RefSeq" id="WP_146563126.1">
    <property type="nucleotide sequence ID" value="NZ_SIHJ01000001.1"/>
</dbReference>
<feature type="binding site" evidence="12">
    <location>
        <position position="282"/>
    </location>
    <ligand>
        <name>[4Fe-4S] cluster</name>
        <dbReference type="ChEBI" id="CHEBI:49883"/>
        <label>2</label>
        <note>4Fe-4S-substrate</note>
    </ligand>
</feature>
<dbReference type="SMART" id="SM00729">
    <property type="entry name" value="Elp3"/>
    <property type="match status" value="1"/>
</dbReference>
<evidence type="ECO:0000313" key="14">
    <source>
        <dbReference type="EMBL" id="TWT36319.1"/>
    </source>
</evidence>
<dbReference type="EC" id="4.1.99.22" evidence="1 12"/>
<comment type="caution">
    <text evidence="12">Lacks conserved residue(s) required for the propagation of feature annotation.</text>
</comment>
<dbReference type="InterPro" id="IPR050105">
    <property type="entry name" value="MoCo_biosynth_MoaA/MoaC"/>
</dbReference>
<evidence type="ECO:0000256" key="9">
    <source>
        <dbReference type="ARBA" id="ARBA00023150"/>
    </source>
</evidence>
<dbReference type="AlphaFoldDB" id="A0A5C5VEK7"/>
<evidence type="ECO:0000256" key="4">
    <source>
        <dbReference type="ARBA" id="ARBA00022723"/>
    </source>
</evidence>
<evidence type="ECO:0000313" key="15">
    <source>
        <dbReference type="Proteomes" id="UP000316714"/>
    </source>
</evidence>
<feature type="binding site" evidence="12">
    <location>
        <position position="78"/>
    </location>
    <ligand>
        <name>S-adenosyl-L-methionine</name>
        <dbReference type="ChEBI" id="CHEBI:59789"/>
    </ligand>
</feature>
<comment type="catalytic activity">
    <reaction evidence="11 12">
        <text>GTP + AH2 + S-adenosyl-L-methionine = (8S)-3',8-cyclo-7,8-dihydroguanosine 5'-triphosphate + 5'-deoxyadenosine + L-methionine + A + H(+)</text>
        <dbReference type="Rhea" id="RHEA:49576"/>
        <dbReference type="ChEBI" id="CHEBI:13193"/>
        <dbReference type="ChEBI" id="CHEBI:15378"/>
        <dbReference type="ChEBI" id="CHEBI:17319"/>
        <dbReference type="ChEBI" id="CHEBI:17499"/>
        <dbReference type="ChEBI" id="CHEBI:37565"/>
        <dbReference type="ChEBI" id="CHEBI:57844"/>
        <dbReference type="ChEBI" id="CHEBI:59789"/>
        <dbReference type="ChEBI" id="CHEBI:131766"/>
        <dbReference type="EC" id="4.1.99.22"/>
    </reaction>
</comment>
<keyword evidence="2 12" id="KW-0004">4Fe-4S</keyword>
<dbReference type="InterPro" id="IPR013785">
    <property type="entry name" value="Aldolase_TIM"/>
</dbReference>
<dbReference type="GO" id="GO:1904047">
    <property type="term" value="F:S-adenosyl-L-methionine binding"/>
    <property type="evidence" value="ECO:0007669"/>
    <property type="project" value="UniProtKB-UniRule"/>
</dbReference>
<dbReference type="Gene3D" id="3.20.20.70">
    <property type="entry name" value="Aldolase class I"/>
    <property type="match status" value="1"/>
</dbReference>
<dbReference type="GO" id="GO:0061798">
    <property type="term" value="F:GTP 3',8'-cyclase activity"/>
    <property type="evidence" value="ECO:0007669"/>
    <property type="project" value="UniProtKB-UniRule"/>
</dbReference>
<feature type="binding site" evidence="12">
    <location>
        <position position="268"/>
    </location>
    <ligand>
        <name>[4Fe-4S] cluster</name>
        <dbReference type="ChEBI" id="CHEBI:49883"/>
        <label>2</label>
        <note>4Fe-4S-substrate</note>
    </ligand>
</feature>
<dbReference type="SUPFAM" id="SSF102114">
    <property type="entry name" value="Radical SAM enzymes"/>
    <property type="match status" value="1"/>
</dbReference>
<keyword evidence="7 12" id="KW-0411">Iron-sulfur</keyword>
<sequence>MSEADHPDRAPLVDSFGRRHTSLRLSVTDRCNIRCVYCMPDEQLRFLPRQEVLTFEEIERFTRVAAWLGVRKVRLTGGEPLVRCDLPALVRRLAGIHGIDEVALTTNGVLLERHAAALQDAGLTRLNVSLDSVRQETFVRLTRRDVLPEVLAGIEAAQHAGFEPIRLNAIAMRGVTEEEVVPLGRFARERGLELRFIEYMPLDADANWRRDQVLSGDEILSRLEQAFGALEPTHREDPSQPARDYRFVDGGGVVGFINPVTQPFCGDCNRLRLTAEGQIRNCLFSTEEWDARAVMRSGGTDTQLAQQVRDAVAAKRAGHGIDLPGFHRPERAMYQIGG</sequence>
<dbReference type="PROSITE" id="PS01305">
    <property type="entry name" value="MOAA_NIFB_PQQE"/>
    <property type="match status" value="1"/>
</dbReference>
<comment type="function">
    <text evidence="12">Catalyzes the cyclization of GTP to (8S)-3',8-cyclo-7,8-dihydroguanosine 5'-triphosphate.</text>
</comment>
<evidence type="ECO:0000256" key="2">
    <source>
        <dbReference type="ARBA" id="ARBA00022485"/>
    </source>
</evidence>
<dbReference type="GO" id="GO:0005525">
    <property type="term" value="F:GTP binding"/>
    <property type="evidence" value="ECO:0007669"/>
    <property type="project" value="UniProtKB-UniRule"/>
</dbReference>
<evidence type="ECO:0000256" key="5">
    <source>
        <dbReference type="ARBA" id="ARBA00022741"/>
    </source>
</evidence>
<feature type="binding site" evidence="12">
    <location>
        <position position="200"/>
    </location>
    <ligand>
        <name>S-adenosyl-L-methionine</name>
        <dbReference type="ChEBI" id="CHEBI:59789"/>
    </ligand>
</feature>
<feature type="binding site" evidence="12">
    <location>
        <position position="24"/>
    </location>
    <ligand>
        <name>GTP</name>
        <dbReference type="ChEBI" id="CHEBI:37565"/>
    </ligand>
</feature>
<feature type="binding site" evidence="12">
    <location>
        <position position="35"/>
    </location>
    <ligand>
        <name>[4Fe-4S] cluster</name>
        <dbReference type="ChEBI" id="CHEBI:49883"/>
        <label>1</label>
        <note>4Fe-4S-S-AdoMet</note>
    </ligand>
</feature>
<dbReference type="CDD" id="cd01335">
    <property type="entry name" value="Radical_SAM"/>
    <property type="match status" value="1"/>
</dbReference>
<dbReference type="InterPro" id="IPR040064">
    <property type="entry name" value="MoaA-like"/>
</dbReference>
<dbReference type="Pfam" id="PF04055">
    <property type="entry name" value="Radical_SAM"/>
    <property type="match status" value="1"/>
</dbReference>
<proteinExistence type="inferred from homology"/>
<feature type="binding site" evidence="12">
    <location>
        <position position="265"/>
    </location>
    <ligand>
        <name>[4Fe-4S] cluster</name>
        <dbReference type="ChEBI" id="CHEBI:49883"/>
        <label>2</label>
        <note>4Fe-4S-substrate</note>
    </ligand>
</feature>
<keyword evidence="6 12" id="KW-0408">Iron</keyword>
<dbReference type="UniPathway" id="UPA00344"/>
<comment type="subunit">
    <text evidence="12">Monomer and homodimer.</text>
</comment>
<comment type="pathway">
    <text evidence="12">Cofactor biosynthesis; molybdopterin biosynthesis.</text>
</comment>
<keyword evidence="4 12" id="KW-0479">Metal-binding</keyword>
<dbReference type="SFLD" id="SFLDG01386">
    <property type="entry name" value="main_SPASM_domain-containing"/>
    <property type="match status" value="1"/>
</dbReference>
<comment type="caution">
    <text evidence="14">The sequence shown here is derived from an EMBL/GenBank/DDBJ whole genome shotgun (WGS) entry which is preliminary data.</text>
</comment>
<dbReference type="Proteomes" id="UP000316714">
    <property type="component" value="Unassembled WGS sequence"/>
</dbReference>
<dbReference type="InterPro" id="IPR013483">
    <property type="entry name" value="MoaA"/>
</dbReference>
<dbReference type="PROSITE" id="PS51918">
    <property type="entry name" value="RADICAL_SAM"/>
    <property type="match status" value="1"/>
</dbReference>
<evidence type="ECO:0000256" key="3">
    <source>
        <dbReference type="ARBA" id="ARBA00022691"/>
    </source>
</evidence>
<evidence type="ECO:0000256" key="6">
    <source>
        <dbReference type="ARBA" id="ARBA00023004"/>
    </source>
</evidence>
<dbReference type="NCBIfam" id="NF001199">
    <property type="entry name" value="PRK00164.2-1"/>
    <property type="match status" value="1"/>
</dbReference>
<dbReference type="HAMAP" id="MF_01225_B">
    <property type="entry name" value="MoaA_B"/>
    <property type="match status" value="1"/>
</dbReference>
<feature type="domain" description="Radical SAM core" evidence="13">
    <location>
        <begin position="15"/>
        <end position="230"/>
    </location>
</feature>
<feature type="binding site" evidence="12">
    <location>
        <position position="38"/>
    </location>
    <ligand>
        <name>[4Fe-4S] cluster</name>
        <dbReference type="ChEBI" id="CHEBI:49883"/>
        <label>1</label>
        <note>4Fe-4S-S-AdoMet</note>
    </ligand>
</feature>
<dbReference type="PANTHER" id="PTHR22960:SF0">
    <property type="entry name" value="MOLYBDENUM COFACTOR BIOSYNTHESIS PROTEIN 1"/>
    <property type="match status" value="1"/>
</dbReference>
<keyword evidence="9 12" id="KW-0501">Molybdenum cofactor biosynthesis</keyword>
<keyword evidence="10 12" id="KW-0456">Lyase</keyword>
<dbReference type="Pfam" id="PF06463">
    <property type="entry name" value="Mob_synth_C"/>
    <property type="match status" value="1"/>
</dbReference>
<evidence type="ECO:0000256" key="8">
    <source>
        <dbReference type="ARBA" id="ARBA00023134"/>
    </source>
</evidence>
<dbReference type="InterPro" id="IPR058240">
    <property type="entry name" value="rSAM_sf"/>
</dbReference>
<evidence type="ECO:0000256" key="7">
    <source>
        <dbReference type="ARBA" id="ARBA00023014"/>
    </source>
</evidence>
<keyword evidence="5 12" id="KW-0547">Nucleotide-binding</keyword>
<feature type="binding site" evidence="12">
    <location>
        <position position="74"/>
    </location>
    <ligand>
        <name>GTP</name>
        <dbReference type="ChEBI" id="CHEBI:37565"/>
    </ligand>
</feature>
<dbReference type="InterPro" id="IPR000385">
    <property type="entry name" value="MoaA_NifB_PqqE_Fe-S-bd_CS"/>
</dbReference>
<gene>
    <name evidence="14" type="primary">moaA_1</name>
    <name evidence="12" type="synonym">moaA</name>
    <name evidence="14" type="ORF">KOR34_12230</name>
</gene>
<keyword evidence="15" id="KW-1185">Reference proteome</keyword>
<feature type="binding site" evidence="12">
    <location>
        <position position="31"/>
    </location>
    <ligand>
        <name>[4Fe-4S] cluster</name>
        <dbReference type="ChEBI" id="CHEBI:49883"/>
        <label>1</label>
        <note>4Fe-4S-S-AdoMet</note>
    </ligand>
</feature>
<dbReference type="NCBIfam" id="TIGR02666">
    <property type="entry name" value="moaA"/>
    <property type="match status" value="1"/>
</dbReference>
<dbReference type="InterPro" id="IPR010505">
    <property type="entry name" value="MoaA_twitch"/>
</dbReference>
<keyword evidence="3 12" id="KW-0949">S-adenosyl-L-methionine</keyword>
<dbReference type="GO" id="GO:0061799">
    <property type="term" value="F:cyclic pyranopterin monophosphate synthase activity"/>
    <property type="evidence" value="ECO:0007669"/>
    <property type="project" value="TreeGrafter"/>
</dbReference>
<organism evidence="14 15">
    <name type="scientific">Posidoniimonas corsicana</name>
    <dbReference type="NCBI Taxonomy" id="1938618"/>
    <lineage>
        <taxon>Bacteria</taxon>
        <taxon>Pseudomonadati</taxon>
        <taxon>Planctomycetota</taxon>
        <taxon>Planctomycetia</taxon>
        <taxon>Pirellulales</taxon>
        <taxon>Lacipirellulaceae</taxon>
        <taxon>Posidoniimonas</taxon>
    </lineage>
</organism>
<keyword evidence="8 12" id="KW-0342">GTP-binding</keyword>
<dbReference type="SFLD" id="SFLDG01383">
    <property type="entry name" value="cyclic_pyranopterin_phosphate"/>
    <property type="match status" value="1"/>
</dbReference>
<evidence type="ECO:0000256" key="11">
    <source>
        <dbReference type="ARBA" id="ARBA00048697"/>
    </source>
</evidence>
<accession>A0A5C5VEK7</accession>
<evidence type="ECO:0000256" key="10">
    <source>
        <dbReference type="ARBA" id="ARBA00023239"/>
    </source>
</evidence>
<dbReference type="InterPro" id="IPR006638">
    <property type="entry name" value="Elp3/MiaA/NifB-like_rSAM"/>
</dbReference>
<protein>
    <recommendedName>
        <fullName evidence="1 12">GTP 3',8-cyclase</fullName>
        <ecNumber evidence="1 12">4.1.99.22</ecNumber>
    </recommendedName>
    <alternativeName>
        <fullName evidence="12">Molybdenum cofactor biosynthesis protein A</fullName>
    </alternativeName>
</protein>
<feature type="binding site" evidence="12">
    <location>
        <position position="129"/>
    </location>
    <ligand>
        <name>S-adenosyl-L-methionine</name>
        <dbReference type="ChEBI" id="CHEBI:59789"/>
    </ligand>
</feature>
<feature type="binding site" evidence="12">
    <location>
        <position position="37"/>
    </location>
    <ligand>
        <name>S-adenosyl-L-methionine</name>
        <dbReference type="ChEBI" id="CHEBI:59789"/>
    </ligand>
</feature>